<dbReference type="GeneID" id="66111910"/>
<name>A0A9P7VP74_9AGAR</name>
<dbReference type="RefSeq" id="XP_043037839.1">
    <property type="nucleotide sequence ID" value="XM_043189613.1"/>
</dbReference>
<dbReference type="InterPro" id="IPR000757">
    <property type="entry name" value="Beta-glucanase-like"/>
</dbReference>
<dbReference type="InterPro" id="IPR013320">
    <property type="entry name" value="ConA-like_dom_sf"/>
</dbReference>
<dbReference type="Pfam" id="PF26113">
    <property type="entry name" value="GH16_XgeA"/>
    <property type="match status" value="1"/>
</dbReference>
<dbReference type="GO" id="GO:0004553">
    <property type="term" value="F:hydrolase activity, hydrolyzing O-glycosyl compounds"/>
    <property type="evidence" value="ECO:0007669"/>
    <property type="project" value="InterPro"/>
</dbReference>
<organism evidence="3 4">
    <name type="scientific">Guyanagaster necrorhizus</name>
    <dbReference type="NCBI Taxonomy" id="856835"/>
    <lineage>
        <taxon>Eukaryota</taxon>
        <taxon>Fungi</taxon>
        <taxon>Dikarya</taxon>
        <taxon>Basidiomycota</taxon>
        <taxon>Agaricomycotina</taxon>
        <taxon>Agaricomycetes</taxon>
        <taxon>Agaricomycetidae</taxon>
        <taxon>Agaricales</taxon>
        <taxon>Marasmiineae</taxon>
        <taxon>Physalacriaceae</taxon>
        <taxon>Guyanagaster</taxon>
    </lineage>
</organism>
<gene>
    <name evidence="3" type="ORF">BT62DRAFT_981620</name>
</gene>
<dbReference type="EMBL" id="MU250540">
    <property type="protein sequence ID" value="KAG7444339.1"/>
    <property type="molecule type" value="Genomic_DNA"/>
</dbReference>
<dbReference type="SUPFAM" id="SSF49899">
    <property type="entry name" value="Concanavalin A-like lectins/glucanases"/>
    <property type="match status" value="1"/>
</dbReference>
<dbReference type="PANTHER" id="PTHR10963:SF24">
    <property type="entry name" value="GLYCOSIDASE C21B10.07-RELATED"/>
    <property type="match status" value="1"/>
</dbReference>
<sequence>MSSLCLLAIFFFISTVIANPTFKLTDVFRGSDFFDRFRWETFDDPTHGRVNCIDKNTAEANNLSCTSSHNSKFIMRANANTVVPPDARGRDSSLIILDTGHMQTGCGTWPAFWTLSEDGPWPQGGEIDIIQGVSVNTNNLTSLHTTENCAMLDMRVQSGCNFNQGCGTAFTQPNSYGPGFNEIQGRYFTMSKDNINSVQVWFWPRNSSIVSQEVCQVPNSVPVCTESWGNPDASFPVDRYGYDSHFSGGHIIVFDITFCGDWAGTAFAASGGIVDNRTDSFSEAYWKMNSLYVYDRITG</sequence>
<keyword evidence="4" id="KW-1185">Reference proteome</keyword>
<reference evidence="3" key="1">
    <citation type="submission" date="2020-11" db="EMBL/GenBank/DDBJ databases">
        <title>Adaptations for nitrogen fixation in a non-lichenized fungal sporocarp promotes dispersal by wood-feeding termites.</title>
        <authorList>
            <consortium name="DOE Joint Genome Institute"/>
            <person name="Koch R.A."/>
            <person name="Yoon G."/>
            <person name="Arayal U."/>
            <person name="Lail K."/>
            <person name="Amirebrahimi M."/>
            <person name="Labutti K."/>
            <person name="Lipzen A."/>
            <person name="Riley R."/>
            <person name="Barry K."/>
            <person name="Henrissat B."/>
            <person name="Grigoriev I.V."/>
            <person name="Herr J.R."/>
            <person name="Aime M.C."/>
        </authorList>
    </citation>
    <scope>NUCLEOTIDE SEQUENCE</scope>
    <source>
        <strain evidence="3">MCA 3950</strain>
    </source>
</reference>
<protein>
    <recommendedName>
        <fullName evidence="2">GH16 domain-containing protein</fullName>
    </recommendedName>
</protein>
<proteinExistence type="predicted"/>
<evidence type="ECO:0000256" key="1">
    <source>
        <dbReference type="SAM" id="SignalP"/>
    </source>
</evidence>
<evidence type="ECO:0000313" key="3">
    <source>
        <dbReference type="EMBL" id="KAG7444339.1"/>
    </source>
</evidence>
<dbReference type="GO" id="GO:0009251">
    <property type="term" value="P:glucan catabolic process"/>
    <property type="evidence" value="ECO:0007669"/>
    <property type="project" value="TreeGrafter"/>
</dbReference>
<dbReference type="AlphaFoldDB" id="A0A9P7VP74"/>
<dbReference type="OrthoDB" id="192832at2759"/>
<dbReference type="InterPro" id="IPR050546">
    <property type="entry name" value="Glycosyl_Hydrlase_16"/>
</dbReference>
<dbReference type="PANTHER" id="PTHR10963">
    <property type="entry name" value="GLYCOSYL HYDROLASE-RELATED"/>
    <property type="match status" value="1"/>
</dbReference>
<feature type="domain" description="GH16" evidence="2">
    <location>
        <begin position="20"/>
        <end position="295"/>
    </location>
</feature>
<dbReference type="PROSITE" id="PS51762">
    <property type="entry name" value="GH16_2"/>
    <property type="match status" value="1"/>
</dbReference>
<evidence type="ECO:0000313" key="4">
    <source>
        <dbReference type="Proteomes" id="UP000812287"/>
    </source>
</evidence>
<dbReference type="Gene3D" id="2.60.120.200">
    <property type="match status" value="1"/>
</dbReference>
<comment type="caution">
    <text evidence="3">The sequence shown here is derived from an EMBL/GenBank/DDBJ whole genome shotgun (WGS) entry which is preliminary data.</text>
</comment>
<accession>A0A9P7VP74</accession>
<feature type="signal peptide" evidence="1">
    <location>
        <begin position="1"/>
        <end position="18"/>
    </location>
</feature>
<keyword evidence="1" id="KW-0732">Signal</keyword>
<evidence type="ECO:0000259" key="2">
    <source>
        <dbReference type="PROSITE" id="PS51762"/>
    </source>
</evidence>
<dbReference type="Proteomes" id="UP000812287">
    <property type="component" value="Unassembled WGS sequence"/>
</dbReference>
<feature type="chain" id="PRO_5040212480" description="GH16 domain-containing protein" evidence="1">
    <location>
        <begin position="19"/>
        <end position="299"/>
    </location>
</feature>